<sequence length="216" mass="22360">MPTDYACQAAAEQAARGIAPVRALLLPAQRSAPAQQEEVSVVIRSFLGPDAAGRPPAPDDSAPRVEPVSAPMGAAVLLSFLDGLRADLSGALVDWYSSIPAQLPVTLGAPGAESPGQSPARLPNGWQSLADLQSNAQDVLTVLASRPRDGQQVGPAELSWRLALLEDVFSGALRRMGIPDQPAADCAAELTAATGSLFGLNRPTPRSAPAQHSPSY</sequence>
<name>A0A1H9H2I4_9ACTN</name>
<protein>
    <submittedName>
        <fullName evidence="2">Uncharacterized protein</fullName>
    </submittedName>
</protein>
<evidence type="ECO:0000313" key="3">
    <source>
        <dbReference type="Proteomes" id="UP000199055"/>
    </source>
</evidence>
<keyword evidence="3" id="KW-1185">Reference proteome</keyword>
<dbReference type="RefSeq" id="WP_093660856.1">
    <property type="nucleotide sequence ID" value="NZ_FOET01000010.1"/>
</dbReference>
<dbReference type="AlphaFoldDB" id="A0A1H9H2I4"/>
<accession>A0A1H9H2I4</accession>
<proteinExistence type="predicted"/>
<dbReference type="Proteomes" id="UP000199055">
    <property type="component" value="Unassembled WGS sequence"/>
</dbReference>
<dbReference type="EMBL" id="FOET01000010">
    <property type="protein sequence ID" value="SEQ56458.1"/>
    <property type="molecule type" value="Genomic_DNA"/>
</dbReference>
<feature type="region of interest" description="Disordered" evidence="1">
    <location>
        <begin position="197"/>
        <end position="216"/>
    </location>
</feature>
<dbReference type="STRING" id="403935.SAMN05216481_11065"/>
<organism evidence="2 3">
    <name type="scientific">Streptomyces radiopugnans</name>
    <dbReference type="NCBI Taxonomy" id="403935"/>
    <lineage>
        <taxon>Bacteria</taxon>
        <taxon>Bacillati</taxon>
        <taxon>Actinomycetota</taxon>
        <taxon>Actinomycetes</taxon>
        <taxon>Kitasatosporales</taxon>
        <taxon>Streptomycetaceae</taxon>
        <taxon>Streptomyces</taxon>
    </lineage>
</organism>
<evidence type="ECO:0000313" key="2">
    <source>
        <dbReference type="EMBL" id="SEQ56458.1"/>
    </source>
</evidence>
<reference evidence="2 3" key="1">
    <citation type="submission" date="2016-10" db="EMBL/GenBank/DDBJ databases">
        <authorList>
            <person name="de Groot N.N."/>
        </authorList>
    </citation>
    <scope>NUCLEOTIDE SEQUENCE [LARGE SCALE GENOMIC DNA]</scope>
    <source>
        <strain evidence="2 3">CGMCC 4.3519</strain>
    </source>
</reference>
<gene>
    <name evidence="2" type="ORF">SAMN05216481_11065</name>
</gene>
<evidence type="ECO:0000256" key="1">
    <source>
        <dbReference type="SAM" id="MobiDB-lite"/>
    </source>
</evidence>